<evidence type="ECO:0000313" key="1">
    <source>
        <dbReference type="EMBL" id="AXH29681.1"/>
    </source>
</evidence>
<name>A0A345JQT5_9GAMM</name>
<dbReference type="EMBL" id="CP022375">
    <property type="protein sequence ID" value="AXH29681.1"/>
    <property type="molecule type" value="Genomic_DNA"/>
</dbReference>
<dbReference type="AlphaFoldDB" id="A0A345JQT5"/>
<organism evidence="1 2">
    <name type="scientific">Francisella opportunistica</name>
    <dbReference type="NCBI Taxonomy" id="2016517"/>
    <lineage>
        <taxon>Bacteria</taxon>
        <taxon>Pseudomonadati</taxon>
        <taxon>Pseudomonadota</taxon>
        <taxon>Gammaproteobacteria</taxon>
        <taxon>Thiotrichales</taxon>
        <taxon>Francisellaceae</taxon>
        <taxon>Francisella</taxon>
    </lineage>
</organism>
<sequence>MKCYISSTQKNKKTNVDLSKHMIEEQARLSLGVQAIVILLLSEAFIKGTAFKELIVLYS</sequence>
<dbReference type="KEGG" id="foo:CGC45_03340"/>
<evidence type="ECO:0000313" key="2">
    <source>
        <dbReference type="Proteomes" id="UP000253862"/>
    </source>
</evidence>
<keyword evidence="2" id="KW-1185">Reference proteome</keyword>
<dbReference type="RefSeq" id="WP_114702045.1">
    <property type="nucleotide sequence ID" value="NZ_CP022375.1"/>
</dbReference>
<protein>
    <submittedName>
        <fullName evidence="1">Uncharacterized protein</fullName>
    </submittedName>
</protein>
<dbReference type="Proteomes" id="UP000253862">
    <property type="component" value="Chromosome"/>
</dbReference>
<accession>A0A345JQT5</accession>
<reference evidence="1 2" key="1">
    <citation type="submission" date="2017-07" db="EMBL/GenBank/DDBJ databases">
        <title>Complete genome sequences and comparative analysis of the novel pathogen Francisella opportunistica.</title>
        <authorList>
            <person name="Dietrich E.A."/>
            <person name="Kingry L.C."/>
            <person name="Petersen J.M."/>
        </authorList>
    </citation>
    <scope>NUCLEOTIDE SEQUENCE [LARGE SCALE GENOMIC DNA]</scope>
    <source>
        <strain evidence="1 2">14-2155</strain>
    </source>
</reference>
<gene>
    <name evidence="1" type="ORF">CGC43_03350</name>
</gene>
<proteinExistence type="predicted"/>